<dbReference type="Pfam" id="PF01510">
    <property type="entry name" value="Amidase_2"/>
    <property type="match status" value="1"/>
</dbReference>
<dbReference type="GO" id="GO:0009253">
    <property type="term" value="P:peptidoglycan catabolic process"/>
    <property type="evidence" value="ECO:0007669"/>
    <property type="project" value="InterPro"/>
</dbReference>
<proteinExistence type="predicted"/>
<gene>
    <name evidence="2" type="ORF">D3Y57_07100</name>
</gene>
<organism evidence="2 3">
    <name type="scientific">Sphingomonas paeninsulae</name>
    <dbReference type="NCBI Taxonomy" id="2319844"/>
    <lineage>
        <taxon>Bacteria</taxon>
        <taxon>Pseudomonadati</taxon>
        <taxon>Pseudomonadota</taxon>
        <taxon>Alphaproteobacteria</taxon>
        <taxon>Sphingomonadales</taxon>
        <taxon>Sphingomonadaceae</taxon>
        <taxon>Sphingomonas</taxon>
    </lineage>
</organism>
<protein>
    <submittedName>
        <fullName evidence="2">N-acetylmuramoyl-L-alanine amidase</fullName>
    </submittedName>
</protein>
<evidence type="ECO:0000313" key="2">
    <source>
        <dbReference type="EMBL" id="AYJ85785.1"/>
    </source>
</evidence>
<dbReference type="CDD" id="cd06583">
    <property type="entry name" value="PGRP"/>
    <property type="match status" value="1"/>
</dbReference>
<name>A0A494TKZ2_SPHPE</name>
<dbReference type="EMBL" id="CP032829">
    <property type="protein sequence ID" value="AYJ85785.1"/>
    <property type="molecule type" value="Genomic_DNA"/>
</dbReference>
<feature type="domain" description="N-acetylmuramoyl-L-alanine amidase" evidence="1">
    <location>
        <begin position="5"/>
        <end position="128"/>
    </location>
</feature>
<evidence type="ECO:0000313" key="3">
    <source>
        <dbReference type="Proteomes" id="UP000276254"/>
    </source>
</evidence>
<sequence>MTALGPIKYLTIHCAATPEGRDVKAATISQWDKAKFGQVSYHHVVELDGKDVVTLPDTVKGAHVGLNNTGNIGICYVGGVDAKMKPKDTRTPAQKATLRQLVGEYRLRFPNIIVRGHRDWPGVARACPSFDVKTGL</sequence>
<dbReference type="AlphaFoldDB" id="A0A494TKZ2"/>
<evidence type="ECO:0000259" key="1">
    <source>
        <dbReference type="Pfam" id="PF01510"/>
    </source>
</evidence>
<dbReference type="Proteomes" id="UP000276254">
    <property type="component" value="Chromosome"/>
</dbReference>
<dbReference type="KEGG" id="spha:D3Y57_07100"/>
<dbReference type="InterPro" id="IPR002502">
    <property type="entry name" value="Amidase_domain"/>
</dbReference>
<reference evidence="2 3" key="1">
    <citation type="submission" date="2018-09" db="EMBL/GenBank/DDBJ databases">
        <title>Sphingomonas peninsula sp. nov., isolated from fildes peninsula, Antarctic soil.</title>
        <authorList>
            <person name="Yingchao G."/>
        </authorList>
    </citation>
    <scope>NUCLEOTIDE SEQUENCE [LARGE SCALE GENOMIC DNA]</scope>
    <source>
        <strain evidence="2 3">YZ-8</strain>
    </source>
</reference>
<dbReference type="Gene3D" id="3.40.80.10">
    <property type="entry name" value="Peptidoglycan recognition protein-like"/>
    <property type="match status" value="1"/>
</dbReference>
<dbReference type="InterPro" id="IPR036505">
    <property type="entry name" value="Amidase/PGRP_sf"/>
</dbReference>
<dbReference type="GO" id="GO:0008745">
    <property type="term" value="F:N-acetylmuramoyl-L-alanine amidase activity"/>
    <property type="evidence" value="ECO:0007669"/>
    <property type="project" value="InterPro"/>
</dbReference>
<dbReference type="SUPFAM" id="SSF55846">
    <property type="entry name" value="N-acetylmuramoyl-L-alanine amidase-like"/>
    <property type="match status" value="1"/>
</dbReference>
<accession>A0A494TKZ2</accession>
<dbReference type="OrthoDB" id="8754850at2"/>
<dbReference type="RefSeq" id="WP_121152410.1">
    <property type="nucleotide sequence ID" value="NZ_CP032829.1"/>
</dbReference>
<keyword evidence="3" id="KW-1185">Reference proteome</keyword>